<dbReference type="InterPro" id="IPR009008">
    <property type="entry name" value="Val/Leu/Ile-tRNA-synth_edit"/>
</dbReference>
<dbReference type="STRING" id="1594731.WEOB_125"/>
<sequence length="959" mass="113231">MCLNKIYNPEKIEKILYKFWEKKNLFKTNNIKKNCYCIIMPPPNITGNLHIGHALQQTIMDILIRYHRMQGKNTLWQPGIDHAGIATQILIENQISKEQKKIKKNFNKKLLEKIWKWKQKSKFTIVKQMKRLGNSIDWKKERFTMDKKSSHAVKTAFIKLYTKNLIYRGKKIINWDPKLKTVISDLETKHKKIKNKLWYIKYALQKGTFTKDGLDYLIITTTRPETMFGDSGIAINPEDIRYKSLIGKFALLPIIGRLIPIIEDKHTNMNKGTGCVKITPAHDFNDYDIGKNHNLPIINILTKNGKIREKAEIFCEKKTSKYNYNNKTLSYKIPKIFHGLDVFSARKLIIKELKNLGLILREEPHNTTIPYNNRTNTYIEPMITNQWYIRTSPLAKIAKKVVKEKKIQFIPKNYKTIYLNWINNIQDWCISRQLLWGHRIPVWYDDKNKAYVGYTKKHIKEKYNLKKNIVLRQDHDVLDTWFSSGLWTFSSLGWPKQTKTLKTFHPTNVIISGFDIIFFWIARMIMLTTHFIKNKHGEPEIPFKTVYITGLVRDEKGKKMSKSKGNTIDPIDIIDGISLHELIKKRKKNSLQPEISNKIEKSTKKQFPNGIKPYGADTLRLTLTSLSTINHDIHLDIKRLEGYRNFCNKLWNASRFVLINTKNQDCGFGKEKKKFSLPDKWILIKLNKLIKSFRYSLDNYRFDIATNILYEFIWNQFCDWYLELTKITIKKGTEIELRGTRHILITTLEKILRLSHPIIPFITEKIWKKTRKICKIPEETIMLQSFPKFHKNEKYISDFQDIEWAKKIITTIRKTRSEMNIPYKKSLQIFLKNTDNKNNETEKKIKNSITYITSLATLKKISILKQNEKTPELSISKIIKKTELFIPIKNITNKEIDLKNITKKIKNAENMINKISKKLKTNFIKKAPKPIVEQEQKKLKLYKKQKENFIQQKTTLLNL</sequence>
<dbReference type="SUPFAM" id="SSF50677">
    <property type="entry name" value="ValRS/IleRS/LeuRS editing domain"/>
    <property type="match status" value="1"/>
</dbReference>
<evidence type="ECO:0000256" key="2">
    <source>
        <dbReference type="ARBA" id="ARBA00011245"/>
    </source>
</evidence>
<accession>A0A0H5BWJ7</accession>
<evidence type="ECO:0000256" key="9">
    <source>
        <dbReference type="ARBA" id="ARBA00023146"/>
    </source>
</evidence>
<dbReference type="Proteomes" id="UP000242753">
    <property type="component" value="Chromosome I"/>
</dbReference>
<evidence type="ECO:0000256" key="5">
    <source>
        <dbReference type="ARBA" id="ARBA00022741"/>
    </source>
</evidence>
<dbReference type="GO" id="GO:0004832">
    <property type="term" value="F:valine-tRNA ligase activity"/>
    <property type="evidence" value="ECO:0007669"/>
    <property type="project" value="UniProtKB-UniRule"/>
</dbReference>
<dbReference type="InterPro" id="IPR013155">
    <property type="entry name" value="M/V/L/I-tRNA-synth_anticd-bd"/>
</dbReference>
<keyword evidence="5 11" id="KW-0547">Nucleotide-binding</keyword>
<comment type="domain">
    <text evidence="11">The C-terminal coiled-coil domain is crucial for aminoacylation activity.</text>
</comment>
<feature type="coiled-coil region" evidence="11">
    <location>
        <begin position="891"/>
        <end position="952"/>
    </location>
</feature>
<keyword evidence="7 11" id="KW-0648">Protein biosynthesis</keyword>
<evidence type="ECO:0000256" key="4">
    <source>
        <dbReference type="ARBA" id="ARBA00022598"/>
    </source>
</evidence>
<proteinExistence type="inferred from homology"/>
<dbReference type="Gene3D" id="1.10.287.380">
    <property type="entry name" value="Valyl-tRNA synthetase, C-terminal domain"/>
    <property type="match status" value="1"/>
</dbReference>
<gene>
    <name evidence="11 14" type="primary">valS</name>
    <name evidence="14" type="ORF">WEOB_125</name>
</gene>
<keyword evidence="4 11" id="KW-0436">Ligase</keyword>
<keyword evidence="6 11" id="KW-0067">ATP-binding</keyword>
<evidence type="ECO:0000256" key="1">
    <source>
        <dbReference type="ARBA" id="ARBA00004496"/>
    </source>
</evidence>
<dbReference type="PATRIC" id="fig|1594731.3.peg.114"/>
<dbReference type="InterPro" id="IPR001412">
    <property type="entry name" value="aa-tRNA-synth_I_CS"/>
</dbReference>
<evidence type="ECO:0000256" key="8">
    <source>
        <dbReference type="ARBA" id="ARBA00023054"/>
    </source>
</evidence>
<keyword evidence="8 11" id="KW-0175">Coiled coil</keyword>
<evidence type="ECO:0000313" key="15">
    <source>
        <dbReference type="Proteomes" id="UP000242753"/>
    </source>
</evidence>
<keyword evidence="15" id="KW-1185">Reference proteome</keyword>
<dbReference type="InterPro" id="IPR010978">
    <property type="entry name" value="tRNA-bd_arm"/>
</dbReference>
<dbReference type="SUPFAM" id="SSF46589">
    <property type="entry name" value="tRNA-binding arm"/>
    <property type="match status" value="1"/>
</dbReference>
<dbReference type="KEGG" id="wca:WEOB_125"/>
<feature type="domain" description="Methionyl/Valyl/Leucyl/Isoleucyl-tRNA synthetase anticodon-binding" evidence="13">
    <location>
        <begin position="679"/>
        <end position="830"/>
    </location>
</feature>
<dbReference type="RefSeq" id="WP_281263981.1">
    <property type="nucleotide sequence ID" value="NZ_LN774881.1"/>
</dbReference>
<dbReference type="GO" id="GO:0005829">
    <property type="term" value="C:cytosol"/>
    <property type="evidence" value="ECO:0007669"/>
    <property type="project" value="TreeGrafter"/>
</dbReference>
<dbReference type="Pfam" id="PF08264">
    <property type="entry name" value="Anticodon_1"/>
    <property type="match status" value="1"/>
</dbReference>
<dbReference type="NCBIfam" id="NF004349">
    <property type="entry name" value="PRK05729.1"/>
    <property type="match status" value="1"/>
</dbReference>
<dbReference type="Gene3D" id="3.40.50.620">
    <property type="entry name" value="HUPs"/>
    <property type="match status" value="2"/>
</dbReference>
<evidence type="ECO:0000256" key="3">
    <source>
        <dbReference type="ARBA" id="ARBA00022490"/>
    </source>
</evidence>
<dbReference type="Gene3D" id="1.10.730.10">
    <property type="entry name" value="Isoleucyl-tRNA Synthetase, Domain 1"/>
    <property type="match status" value="1"/>
</dbReference>
<dbReference type="PANTHER" id="PTHR11946:SF93">
    <property type="entry name" value="VALINE--TRNA LIGASE, CHLOROPLASTIC_MITOCHONDRIAL 2"/>
    <property type="match status" value="1"/>
</dbReference>
<organism evidence="14 15">
    <name type="scientific">Candidatus Westeberhardia cardiocondylae</name>
    <dbReference type="NCBI Taxonomy" id="1594731"/>
    <lineage>
        <taxon>Bacteria</taxon>
        <taxon>Pseudomonadati</taxon>
        <taxon>Pseudomonadota</taxon>
        <taxon>Gammaproteobacteria</taxon>
        <taxon>Enterobacterales</taxon>
        <taxon>Enterobacteriaceae</taxon>
        <taxon>ant endosymbionts</taxon>
        <taxon>Candidatus Westeberhardia</taxon>
    </lineage>
</organism>
<dbReference type="InterPro" id="IPR033705">
    <property type="entry name" value="Anticodon_Ia_Val"/>
</dbReference>
<feature type="short sequence motif" description="'KMSKS' region" evidence="11">
    <location>
        <begin position="559"/>
        <end position="563"/>
    </location>
</feature>
<reference evidence="15" key="1">
    <citation type="submission" date="2015-01" db="EMBL/GenBank/DDBJ databases">
        <authorList>
            <person name="Manzano-Marin A."/>
            <person name="Manzano-Marin A."/>
        </authorList>
    </citation>
    <scope>NUCLEOTIDE SEQUENCE [LARGE SCALE GENOMIC DNA]</scope>
    <source>
        <strain evidence="15">obscurior</strain>
    </source>
</reference>
<dbReference type="GO" id="GO:0006438">
    <property type="term" value="P:valyl-tRNA aminoacylation"/>
    <property type="evidence" value="ECO:0007669"/>
    <property type="project" value="UniProtKB-UniRule"/>
</dbReference>
<dbReference type="SUPFAM" id="SSF52374">
    <property type="entry name" value="Nucleotidylyl transferase"/>
    <property type="match status" value="1"/>
</dbReference>
<dbReference type="Pfam" id="PF00133">
    <property type="entry name" value="tRNA-synt_1"/>
    <property type="match status" value="1"/>
</dbReference>
<dbReference type="AlphaFoldDB" id="A0A0H5BWJ7"/>
<keyword evidence="3 11" id="KW-0963">Cytoplasm</keyword>
<dbReference type="GO" id="GO:0002161">
    <property type="term" value="F:aminoacyl-tRNA deacylase activity"/>
    <property type="evidence" value="ECO:0007669"/>
    <property type="project" value="InterPro"/>
</dbReference>
<dbReference type="InterPro" id="IPR014729">
    <property type="entry name" value="Rossmann-like_a/b/a_fold"/>
</dbReference>
<evidence type="ECO:0000259" key="12">
    <source>
        <dbReference type="Pfam" id="PF00133"/>
    </source>
</evidence>
<dbReference type="PRINTS" id="PR00986">
    <property type="entry name" value="TRNASYNTHVAL"/>
</dbReference>
<dbReference type="InterPro" id="IPR002300">
    <property type="entry name" value="aa-tRNA-synth_Ia"/>
</dbReference>
<dbReference type="NCBIfam" id="TIGR00422">
    <property type="entry name" value="valS"/>
    <property type="match status" value="1"/>
</dbReference>
<dbReference type="HAMAP" id="MF_02004">
    <property type="entry name" value="Val_tRNA_synth_type1"/>
    <property type="match status" value="1"/>
</dbReference>
<dbReference type="PROSITE" id="PS00178">
    <property type="entry name" value="AA_TRNA_LIGASE_I"/>
    <property type="match status" value="1"/>
</dbReference>
<evidence type="ECO:0000313" key="14">
    <source>
        <dbReference type="EMBL" id="CEN32080.1"/>
    </source>
</evidence>
<comment type="domain">
    <text evidence="11">ValRS has two distinct active sites: one for aminoacylation and one for editing. The misactivated threonine is translocated from the active site to the editing site.</text>
</comment>
<dbReference type="FunFam" id="3.40.50.620:FF:000032">
    <property type="entry name" value="Valine--tRNA ligase"/>
    <property type="match status" value="1"/>
</dbReference>
<name>A0A0H5BWJ7_9ENTR</name>
<dbReference type="PANTHER" id="PTHR11946">
    <property type="entry name" value="VALYL-TRNA SYNTHETASES"/>
    <property type="match status" value="1"/>
</dbReference>
<dbReference type="InterPro" id="IPR002303">
    <property type="entry name" value="Valyl-tRNA_ligase"/>
</dbReference>
<protein>
    <recommendedName>
        <fullName evidence="11">Valine--tRNA ligase</fullName>
        <ecNumber evidence="11">6.1.1.9</ecNumber>
    </recommendedName>
    <alternativeName>
        <fullName evidence="11">Valyl-tRNA synthetase</fullName>
        <shortName evidence="11">ValRS</shortName>
    </alternativeName>
</protein>
<comment type="subunit">
    <text evidence="2 11">Monomer.</text>
</comment>
<comment type="catalytic activity">
    <reaction evidence="10 11">
        <text>tRNA(Val) + L-valine + ATP = L-valyl-tRNA(Val) + AMP + diphosphate</text>
        <dbReference type="Rhea" id="RHEA:10704"/>
        <dbReference type="Rhea" id="RHEA-COMP:9672"/>
        <dbReference type="Rhea" id="RHEA-COMP:9708"/>
        <dbReference type="ChEBI" id="CHEBI:30616"/>
        <dbReference type="ChEBI" id="CHEBI:33019"/>
        <dbReference type="ChEBI" id="CHEBI:57762"/>
        <dbReference type="ChEBI" id="CHEBI:78442"/>
        <dbReference type="ChEBI" id="CHEBI:78537"/>
        <dbReference type="ChEBI" id="CHEBI:456215"/>
        <dbReference type="EC" id="6.1.1.9"/>
    </reaction>
</comment>
<dbReference type="CDD" id="cd07962">
    <property type="entry name" value="Anticodon_Ia_Val"/>
    <property type="match status" value="1"/>
</dbReference>
<dbReference type="InterPro" id="IPR037118">
    <property type="entry name" value="Val-tRNA_synth_C_sf"/>
</dbReference>
<feature type="short sequence motif" description="'HIGH' region" evidence="11">
    <location>
        <begin position="43"/>
        <end position="53"/>
    </location>
</feature>
<dbReference type="SUPFAM" id="SSF47323">
    <property type="entry name" value="Anticodon-binding domain of a subclass of class I aminoacyl-tRNA synthetases"/>
    <property type="match status" value="1"/>
</dbReference>
<evidence type="ECO:0000256" key="10">
    <source>
        <dbReference type="ARBA" id="ARBA00047552"/>
    </source>
</evidence>
<feature type="binding site" evidence="11">
    <location>
        <position position="562"/>
    </location>
    <ligand>
        <name>ATP</name>
        <dbReference type="ChEBI" id="CHEBI:30616"/>
    </ligand>
</feature>
<dbReference type="FunFam" id="3.40.50.620:FF:000073">
    <property type="entry name" value="Valine--tRNA ligase"/>
    <property type="match status" value="1"/>
</dbReference>
<dbReference type="InterPro" id="IPR009080">
    <property type="entry name" value="tRNAsynth_Ia_anticodon-bd"/>
</dbReference>
<comment type="function">
    <text evidence="11">Catalyzes the attachment of valine to tRNA(Val). As ValRS can inadvertently accommodate and process structurally similar amino acids such as threonine, to avoid such errors, it has a 'posttransfer' editing activity that hydrolyzes mischarged Thr-tRNA(Val) in a tRNA-dependent manner.</text>
</comment>
<comment type="similarity">
    <text evidence="11">Belongs to the class-I aminoacyl-tRNA synthetase family. ValS type 1 subfamily.</text>
</comment>
<comment type="subcellular location">
    <subcellularLocation>
        <location evidence="1 11">Cytoplasm</location>
    </subcellularLocation>
</comment>
<dbReference type="EMBL" id="LN774881">
    <property type="protein sequence ID" value="CEN32080.1"/>
    <property type="molecule type" value="Genomic_DNA"/>
</dbReference>
<evidence type="ECO:0000259" key="13">
    <source>
        <dbReference type="Pfam" id="PF08264"/>
    </source>
</evidence>
<evidence type="ECO:0000256" key="6">
    <source>
        <dbReference type="ARBA" id="ARBA00022840"/>
    </source>
</evidence>
<dbReference type="EC" id="6.1.1.9" evidence="11"/>
<evidence type="ECO:0000256" key="11">
    <source>
        <dbReference type="HAMAP-Rule" id="MF_02004"/>
    </source>
</evidence>
<evidence type="ECO:0000256" key="7">
    <source>
        <dbReference type="ARBA" id="ARBA00022917"/>
    </source>
</evidence>
<dbReference type="GO" id="GO:0005524">
    <property type="term" value="F:ATP binding"/>
    <property type="evidence" value="ECO:0007669"/>
    <property type="project" value="UniProtKB-UniRule"/>
</dbReference>
<keyword evidence="9 11" id="KW-0030">Aminoacyl-tRNA synthetase</keyword>
<feature type="domain" description="Aminoacyl-tRNA synthetase class Ia" evidence="12">
    <location>
        <begin position="16"/>
        <end position="635"/>
    </location>
</feature>